<proteinExistence type="predicted"/>
<name>A0A9P3WHB6_KLUIN</name>
<dbReference type="Proteomes" id="UP000867740">
    <property type="component" value="Unassembled WGS sequence"/>
</dbReference>
<evidence type="ECO:0000313" key="2">
    <source>
        <dbReference type="Proteomes" id="UP000867740"/>
    </source>
</evidence>
<reference evidence="1" key="1">
    <citation type="journal article" date="2018" name="Genome Biol.">
        <title>SKESA: strategic k-mer extension for scrupulous assemblies.</title>
        <authorList>
            <person name="Souvorov A."/>
            <person name="Agarwala R."/>
            <person name="Lipman D.J."/>
        </authorList>
    </citation>
    <scope>NUCLEOTIDE SEQUENCE</scope>
    <source>
        <strain evidence="1">CAVp300</strain>
    </source>
</reference>
<comment type="caution">
    <text evidence="1">The sequence shown here is derived from an EMBL/GenBank/DDBJ whole genome shotgun (WGS) entry which is preliminary data.</text>
</comment>
<sequence>MARASDIGVVARIRRSRRIRDNSRRRKACRATRYGAGIRYRGGSPDKAVTPHPGQLPATQSFPGYKGTVRVSDVGVVARIRRSRRIRDNSRRRKACQATRYDAGIRCRGGSPDKAVTPHPGQLPAAQSLPGYKGTVRASDVGVVARIRRLRRIRDNSRRRKACRATRYGAGIRCRGGSPDKALTPHPGQLPAAQSLPGYKGTVRASDVGVVARIRRLRRIRERGQGKAIKR</sequence>
<reference evidence="1" key="2">
    <citation type="submission" date="2020-10" db="EMBL/GenBank/DDBJ databases">
        <authorList>
            <consortium name="NCBI Pathogen Detection Project"/>
        </authorList>
    </citation>
    <scope>NUCLEOTIDE SEQUENCE</scope>
    <source>
        <strain evidence="1">CAVp300</strain>
    </source>
</reference>
<dbReference type="AlphaFoldDB" id="A0A9P3WHB6"/>
<dbReference type="EMBL" id="DACSUM010000039">
    <property type="protein sequence ID" value="HAT3583702.1"/>
    <property type="molecule type" value="Genomic_DNA"/>
</dbReference>
<evidence type="ECO:0000313" key="1">
    <source>
        <dbReference type="EMBL" id="HAT3583702.1"/>
    </source>
</evidence>
<gene>
    <name evidence="1" type="ORF">I8531_004051</name>
</gene>
<protein>
    <submittedName>
        <fullName evidence="1">Uncharacterized protein</fullName>
    </submittedName>
</protein>
<accession>A0A9P3WHB6</accession>
<dbReference type="RefSeq" id="WP_139153733.1">
    <property type="nucleotide sequence ID" value="NZ_CABMNU010000005.1"/>
</dbReference>
<organism evidence="1 2">
    <name type="scientific">Kluyvera intermedia</name>
    <name type="common">Enterobacter intermedius</name>
    <dbReference type="NCBI Taxonomy" id="61648"/>
    <lineage>
        <taxon>Bacteria</taxon>
        <taxon>Pseudomonadati</taxon>
        <taxon>Pseudomonadota</taxon>
        <taxon>Gammaproteobacteria</taxon>
        <taxon>Enterobacterales</taxon>
        <taxon>Enterobacteriaceae</taxon>
        <taxon>Kluyvera</taxon>
    </lineage>
</organism>